<dbReference type="KEGG" id="lpan:LPMP_260580"/>
<gene>
    <name evidence="3" type="ORF">LPMP_260580</name>
</gene>
<dbReference type="eggNOG" id="ENOG502S2B0">
    <property type="taxonomic scope" value="Eukaryota"/>
</dbReference>
<evidence type="ECO:0000256" key="2">
    <source>
        <dbReference type="SAM" id="MobiDB-lite"/>
    </source>
</evidence>
<proteinExistence type="inferred from homology"/>
<protein>
    <submittedName>
        <fullName evidence="3">Uncharacterized protein</fullName>
    </submittedName>
</protein>
<dbReference type="AlphaFoldDB" id="A0A088RSU7"/>
<feature type="compositionally biased region" description="Polar residues" evidence="2">
    <location>
        <begin position="324"/>
        <end position="333"/>
    </location>
</feature>
<feature type="region of interest" description="Disordered" evidence="2">
    <location>
        <begin position="310"/>
        <end position="333"/>
    </location>
</feature>
<dbReference type="VEuPathDB" id="TriTrypDB:LPMP_260580"/>
<organism evidence="3 4">
    <name type="scientific">Leishmania panamensis</name>
    <dbReference type="NCBI Taxonomy" id="5679"/>
    <lineage>
        <taxon>Eukaryota</taxon>
        <taxon>Discoba</taxon>
        <taxon>Euglenozoa</taxon>
        <taxon>Kinetoplastea</taxon>
        <taxon>Metakinetoplastina</taxon>
        <taxon>Trypanosomatida</taxon>
        <taxon>Trypanosomatidae</taxon>
        <taxon>Leishmaniinae</taxon>
        <taxon>Leishmania</taxon>
        <taxon>Leishmania guyanensis species complex</taxon>
    </lineage>
</organism>
<comment type="similarity">
    <text evidence="1">Belongs to the taxilin family.</text>
</comment>
<dbReference type="GO" id="GO:0019905">
    <property type="term" value="F:syntaxin binding"/>
    <property type="evidence" value="ECO:0007669"/>
    <property type="project" value="InterPro"/>
</dbReference>
<evidence type="ECO:0000313" key="4">
    <source>
        <dbReference type="Proteomes" id="UP000063063"/>
    </source>
</evidence>
<dbReference type="Pfam" id="PF09728">
    <property type="entry name" value="Taxilin"/>
    <property type="match status" value="1"/>
</dbReference>
<dbReference type="RefSeq" id="XP_010699879.1">
    <property type="nucleotide sequence ID" value="XM_010701577.1"/>
</dbReference>
<accession>A0A088RSU7</accession>
<dbReference type="OrthoDB" id="264184at2759"/>
<feature type="compositionally biased region" description="Basic and acidic residues" evidence="2">
    <location>
        <begin position="310"/>
        <end position="322"/>
    </location>
</feature>
<evidence type="ECO:0000256" key="1">
    <source>
        <dbReference type="ARBA" id="ARBA00009550"/>
    </source>
</evidence>
<sequence length="333" mass="38805">MMMSTSGPATIEEAALASLASYSPEECQMAEEALRAVLMEKVQALAAEHGDAFIQSLVQKEIFRTKQMEKELANVKKRLGVQERVVDDVRMDMRKVKAQEEKSKYLCHSLQETAKKREQLTEKMQPEMETYRSGVRERVNQNVQDIWAECEKRREVVEKVEAEVKELEVTLAHKKESFEQSFAEFQEGLKGRMAHYQELVVAYQEATKEMERIETRLVLVRRERNSVEMMRANLQQQLEVYEKQFEGFAESVMKPDEVKALAQRQHDQAKMRIAELEAEKANVHQQRLEMDKETTDLRAKHASLKREIQQLEKAKAAAEKKCRQAQQSRQEKK</sequence>
<name>A0A088RSU7_LEIPA</name>
<dbReference type="VEuPathDB" id="TriTrypDB:LPAL13_260010600"/>
<dbReference type="GeneID" id="22575961"/>
<dbReference type="EMBL" id="CP009395">
    <property type="protein sequence ID" value="AIN99172.1"/>
    <property type="molecule type" value="Genomic_DNA"/>
</dbReference>
<dbReference type="InterPro" id="IPR026183">
    <property type="entry name" value="Taxilin_fam"/>
</dbReference>
<keyword evidence="4" id="KW-1185">Reference proteome</keyword>
<dbReference type="Proteomes" id="UP000063063">
    <property type="component" value="Chromosome 26"/>
</dbReference>
<reference evidence="3 4" key="1">
    <citation type="journal article" date="2015" name="Sci. Rep.">
        <title>The genome of Leishmania panamensis: insights into genomics of the L. (Viannia) subgenus.</title>
        <authorList>
            <person name="Llanes A."/>
            <person name="Restrepo C.M."/>
            <person name="Vecchio G.D."/>
            <person name="Anguizola F.J."/>
            <person name="Lleonart R."/>
        </authorList>
    </citation>
    <scope>NUCLEOTIDE SEQUENCE [LARGE SCALE GENOMIC DNA]</scope>
    <source>
        <strain evidence="3 4">MHOM/PA/94/PSC-1</strain>
    </source>
</reference>
<evidence type="ECO:0000313" key="3">
    <source>
        <dbReference type="EMBL" id="AIN99172.1"/>
    </source>
</evidence>
<dbReference type="Gene3D" id="1.10.287.1490">
    <property type="match status" value="1"/>
</dbReference>